<dbReference type="AlphaFoldDB" id="A0A1E4R155"/>
<sequence length="112" mass="12996">MSKDHFLKHFYLPLLIGSMIMMVGCGDPIIEIEEANTYHWQKNMNEVEFEKLKNDMSYIEVVETAGGAGKKVKNNEYRWNDETLLTQAYIVKFKDDKLIAKEIIAVKGHSNR</sequence>
<evidence type="ECO:0000313" key="3">
    <source>
        <dbReference type="Proteomes" id="UP000094784"/>
    </source>
</evidence>
<dbReference type="OrthoDB" id="2454707at2"/>
<keyword evidence="1" id="KW-1133">Transmembrane helix</keyword>
<dbReference type="PROSITE" id="PS51257">
    <property type="entry name" value="PROKAR_LIPOPROTEIN"/>
    <property type="match status" value="1"/>
</dbReference>
<name>A0A1E4R155_9BACI</name>
<proteinExistence type="predicted"/>
<organism evidence="2 3">
    <name type="scientific">Lysinibacillus fusiformis</name>
    <dbReference type="NCBI Taxonomy" id="28031"/>
    <lineage>
        <taxon>Bacteria</taxon>
        <taxon>Bacillati</taxon>
        <taxon>Bacillota</taxon>
        <taxon>Bacilli</taxon>
        <taxon>Bacillales</taxon>
        <taxon>Bacillaceae</taxon>
        <taxon>Lysinibacillus</taxon>
    </lineage>
</organism>
<comment type="caution">
    <text evidence="2">The sequence shown here is derived from an EMBL/GenBank/DDBJ whole genome shotgun (WGS) entry which is preliminary data.</text>
</comment>
<keyword evidence="1" id="KW-0472">Membrane</keyword>
<accession>A0A1E4R155</accession>
<keyword evidence="1" id="KW-0812">Transmembrane</keyword>
<dbReference type="Proteomes" id="UP000094784">
    <property type="component" value="Unassembled WGS sequence"/>
</dbReference>
<gene>
    <name evidence="2" type="ORF">BG258_19100</name>
</gene>
<evidence type="ECO:0000256" key="1">
    <source>
        <dbReference type="SAM" id="Phobius"/>
    </source>
</evidence>
<protein>
    <submittedName>
        <fullName evidence="2">Uncharacterized protein</fullName>
    </submittedName>
</protein>
<feature type="transmembrane region" description="Helical" evidence="1">
    <location>
        <begin position="12"/>
        <end position="30"/>
    </location>
</feature>
<reference evidence="2 3" key="1">
    <citation type="submission" date="2016-09" db="EMBL/GenBank/DDBJ databases">
        <title>Draft genome sequence of the soil isolate, Lysinibacillus fusiformis M5, a potential hypoxanthine producer.</title>
        <authorList>
            <person name="Gallegos-Monterrosa R."/>
            <person name="Maroti G."/>
            <person name="Balint B."/>
            <person name="Kovacs A.T."/>
        </authorList>
    </citation>
    <scope>NUCLEOTIDE SEQUENCE [LARGE SCALE GENOMIC DNA]</scope>
    <source>
        <strain evidence="2 3">M5</strain>
    </source>
</reference>
<dbReference type="EMBL" id="MECQ01000002">
    <property type="protein sequence ID" value="ODV54165.1"/>
    <property type="molecule type" value="Genomic_DNA"/>
</dbReference>
<dbReference type="RefSeq" id="WP_025117515.1">
    <property type="nucleotide sequence ID" value="NZ_CP130331.1"/>
</dbReference>
<evidence type="ECO:0000313" key="2">
    <source>
        <dbReference type="EMBL" id="ODV54165.1"/>
    </source>
</evidence>